<accession>A0A0U5AY07</accession>
<dbReference type="Pfam" id="PF07075">
    <property type="entry name" value="NamZ_N"/>
    <property type="match status" value="1"/>
</dbReference>
<sequence length="395" mass="46230">MKEKTFKLGLEVFFAKDLYKNYKKAKIALLTHQAALDRTFRLSFELFYRVFGERLTFIFSPQHGLFSEKQANMIGSPDEREPFWGIPVISLYGPRLRPDPDRLKEIDVIFVDLQDVGCRVYTYIWTLFLLLESTFYAGREVVILDRPNPLASIVEGPVLEEEYYSFVGLDCLPQRHGLTLGELALLFQRRHFSTLDLKVISMEGYPRNSLFPALERPWIFPSPNLPTFESALVYPGLVFFEGTNLSEGRGTTLPFLIFGAPYLKIKMLRDFLEEVFPETNWGVKLRPIAFEPTFDKWKGMRCYGFQIHLTDYLKFRPVEFALRLLKLIKDTHPDFEFLDIPYEFEERLSPIEILIGNKRVLQWLKGNPENPIETLLKARVDHFLKEVKTIQLYKD</sequence>
<evidence type="ECO:0000313" key="4">
    <source>
        <dbReference type="Proteomes" id="UP000068196"/>
    </source>
</evidence>
<evidence type="ECO:0000259" key="1">
    <source>
        <dbReference type="Pfam" id="PF07075"/>
    </source>
</evidence>
<dbReference type="PATRIC" id="fig|1653476.3.peg.997"/>
<dbReference type="AlphaFoldDB" id="A0A0U5AY07"/>
<dbReference type="Gene3D" id="3.90.1150.140">
    <property type="match status" value="1"/>
</dbReference>
<dbReference type="PANTHER" id="PTHR42915">
    <property type="entry name" value="HYPOTHETICAL 460 KDA PROTEIN IN FEUA-SIGW INTERGENIC REGION [PRECURSOR]"/>
    <property type="match status" value="1"/>
</dbReference>
<dbReference type="KEGG" id="cthi:THC_0959"/>
<feature type="domain" description="Peptidoglycan beta-N-acetylmuramidase NamZ C-terminal" evidence="2">
    <location>
        <begin position="232"/>
        <end position="393"/>
    </location>
</feature>
<dbReference type="Proteomes" id="UP000068196">
    <property type="component" value="Chromosome"/>
</dbReference>
<dbReference type="EMBL" id="AP014945">
    <property type="protein sequence ID" value="BAU23343.1"/>
    <property type="molecule type" value="Genomic_DNA"/>
</dbReference>
<evidence type="ECO:0008006" key="5">
    <source>
        <dbReference type="Google" id="ProtNLM"/>
    </source>
</evidence>
<protein>
    <recommendedName>
        <fullName evidence="5">DUF1343 domain-containing protein</fullName>
    </recommendedName>
</protein>
<dbReference type="PIRSF" id="PIRSF016719">
    <property type="entry name" value="UCP016719"/>
    <property type="match status" value="1"/>
</dbReference>
<dbReference type="Gene3D" id="3.40.50.12170">
    <property type="entry name" value="Uncharacterised protein PF07075, DUF1343"/>
    <property type="match status" value="1"/>
</dbReference>
<dbReference type="PANTHER" id="PTHR42915:SF1">
    <property type="entry name" value="PEPTIDOGLYCAN BETA-N-ACETYLMURAMIDASE NAMZ"/>
    <property type="match status" value="1"/>
</dbReference>
<reference evidence="3 4" key="1">
    <citation type="journal article" date="2016" name="Int. J. Syst. Evol. Microbiol.">
        <title>Caldimicrobium thiodismutans sp. nov., a sulfur-disproportionating bacterium isolated from a hot spring, and emended description of the genus Caldimicrobium.</title>
        <authorList>
            <person name="Kojima H."/>
            <person name="Umezawa K."/>
            <person name="Fukui M."/>
        </authorList>
    </citation>
    <scope>NUCLEOTIDE SEQUENCE [LARGE SCALE GENOMIC DNA]</scope>
    <source>
        <strain evidence="3 4">TF1</strain>
    </source>
</reference>
<gene>
    <name evidence="3" type="ORF">THC_0959</name>
</gene>
<dbReference type="InterPro" id="IPR048502">
    <property type="entry name" value="NamZ_N"/>
</dbReference>
<dbReference type="RefSeq" id="WP_167344323.1">
    <property type="nucleotide sequence ID" value="NZ_AP014945.1"/>
</dbReference>
<dbReference type="InterPro" id="IPR008302">
    <property type="entry name" value="NamZ"/>
</dbReference>
<dbReference type="Pfam" id="PF20732">
    <property type="entry name" value="NamZ_C"/>
    <property type="match status" value="1"/>
</dbReference>
<dbReference type="GO" id="GO:0033922">
    <property type="term" value="F:peptidoglycan beta-N-acetylmuramidase activity"/>
    <property type="evidence" value="ECO:0007669"/>
    <property type="project" value="InterPro"/>
</dbReference>
<keyword evidence="4" id="KW-1185">Reference proteome</keyword>
<name>A0A0U5AY07_9BACT</name>
<dbReference type="InterPro" id="IPR048503">
    <property type="entry name" value="NamZ_C"/>
</dbReference>
<evidence type="ECO:0000313" key="3">
    <source>
        <dbReference type="EMBL" id="BAU23343.1"/>
    </source>
</evidence>
<evidence type="ECO:0000259" key="2">
    <source>
        <dbReference type="Pfam" id="PF20732"/>
    </source>
</evidence>
<organism evidence="3 4">
    <name type="scientific">Caldimicrobium thiodismutans</name>
    <dbReference type="NCBI Taxonomy" id="1653476"/>
    <lineage>
        <taxon>Bacteria</taxon>
        <taxon>Pseudomonadati</taxon>
        <taxon>Thermodesulfobacteriota</taxon>
        <taxon>Thermodesulfobacteria</taxon>
        <taxon>Thermodesulfobacteriales</taxon>
        <taxon>Thermodesulfobacteriaceae</taxon>
        <taxon>Caldimicrobium</taxon>
    </lineage>
</organism>
<dbReference type="STRING" id="1653476.THC_0959"/>
<proteinExistence type="predicted"/>
<feature type="domain" description="Peptidoglycan beta-N-acetylmuramidase NamZ N-terminal" evidence="1">
    <location>
        <begin position="27"/>
        <end position="228"/>
    </location>
</feature>
<reference evidence="4" key="2">
    <citation type="journal article" date="2016" name="Int. J. Syst. Evol. Microbiol.">
        <title>Caldimicrobium thiodismutans sp. nov., a sulfur-disproportionating bacterium isolated from a hot spring.</title>
        <authorList>
            <person name="Kojima H."/>
            <person name="Umezawa K."/>
            <person name="Fukui M."/>
        </authorList>
    </citation>
    <scope>NUCLEOTIDE SEQUENCE [LARGE SCALE GENOMIC DNA]</scope>
    <source>
        <strain evidence="4">TF1</strain>
    </source>
</reference>